<dbReference type="SUPFAM" id="SSF161098">
    <property type="entry name" value="MetI-like"/>
    <property type="match status" value="1"/>
</dbReference>
<dbReference type="AlphaFoldDB" id="H3NQC3"/>
<reference evidence="9 10" key="1">
    <citation type="submission" date="2012-01" db="EMBL/GenBank/DDBJ databases">
        <title>The Genome Sequence of Helcococcus kunzii ATCC 51366.</title>
        <authorList>
            <consortium name="The Broad Institute Genome Sequencing Platform"/>
            <person name="Earl A."/>
            <person name="Ward D."/>
            <person name="Feldgarden M."/>
            <person name="Gevers D."/>
            <person name="Huys G."/>
            <person name="Young S.K."/>
            <person name="Zeng Q."/>
            <person name="Gargeya S."/>
            <person name="Fitzgerald M."/>
            <person name="Haas B."/>
            <person name="Abouelleil A."/>
            <person name="Alvarado L."/>
            <person name="Arachchi H.M."/>
            <person name="Berlin A."/>
            <person name="Chapman S.B."/>
            <person name="Gearin G."/>
            <person name="Goldberg J."/>
            <person name="Griggs A."/>
            <person name="Gujja S."/>
            <person name="Hansen M."/>
            <person name="Heiman D."/>
            <person name="Howarth C."/>
            <person name="Larimer J."/>
            <person name="Lui A."/>
            <person name="MacDonald P.J.P."/>
            <person name="McCowen C."/>
            <person name="Montmayeur A."/>
            <person name="Murphy C."/>
            <person name="Neiman D."/>
            <person name="Pearson M."/>
            <person name="Priest M."/>
            <person name="Roberts A."/>
            <person name="Saif S."/>
            <person name="Shea T."/>
            <person name="Sisk P."/>
            <person name="Stolte C."/>
            <person name="Sykes S."/>
            <person name="Wortman J."/>
            <person name="Nusbaum C."/>
            <person name="Birren B."/>
        </authorList>
    </citation>
    <scope>NUCLEOTIDE SEQUENCE [LARGE SCALE GENOMIC DNA]</scope>
    <source>
        <strain evidence="9 10">ATCC 51366</strain>
    </source>
</reference>
<dbReference type="PANTHER" id="PTHR30193:SF37">
    <property type="entry name" value="INNER MEMBRANE ABC TRANSPORTER PERMEASE PROTEIN YCJO"/>
    <property type="match status" value="1"/>
</dbReference>
<keyword evidence="6 7" id="KW-0472">Membrane</keyword>
<dbReference type="Pfam" id="PF00528">
    <property type="entry name" value="BPD_transp_1"/>
    <property type="match status" value="1"/>
</dbReference>
<feature type="transmembrane region" description="Helical" evidence="7">
    <location>
        <begin position="12"/>
        <end position="31"/>
    </location>
</feature>
<dbReference type="GO" id="GO:0005886">
    <property type="term" value="C:plasma membrane"/>
    <property type="evidence" value="ECO:0007669"/>
    <property type="project" value="UniProtKB-SubCell"/>
</dbReference>
<feature type="transmembrane region" description="Helical" evidence="7">
    <location>
        <begin position="158"/>
        <end position="177"/>
    </location>
</feature>
<evidence type="ECO:0000313" key="9">
    <source>
        <dbReference type="EMBL" id="EHR32603.1"/>
    </source>
</evidence>
<feature type="transmembrane region" description="Helical" evidence="7">
    <location>
        <begin position="107"/>
        <end position="128"/>
    </location>
</feature>
<evidence type="ECO:0000256" key="4">
    <source>
        <dbReference type="ARBA" id="ARBA00022692"/>
    </source>
</evidence>
<protein>
    <recommendedName>
        <fullName evidence="8">ABC transmembrane type-1 domain-containing protein</fullName>
    </recommendedName>
</protein>
<evidence type="ECO:0000313" key="10">
    <source>
        <dbReference type="Proteomes" id="UP000004191"/>
    </source>
</evidence>
<evidence type="ECO:0000256" key="2">
    <source>
        <dbReference type="ARBA" id="ARBA00022448"/>
    </source>
</evidence>
<proteinExistence type="inferred from homology"/>
<feature type="transmembrane region" description="Helical" evidence="7">
    <location>
        <begin position="221"/>
        <end position="244"/>
    </location>
</feature>
<keyword evidence="4 7" id="KW-0812">Transmembrane</keyword>
<dbReference type="InterPro" id="IPR035906">
    <property type="entry name" value="MetI-like_sf"/>
</dbReference>
<dbReference type="PATRIC" id="fig|883114.3.peg.1531"/>
<evidence type="ECO:0000256" key="7">
    <source>
        <dbReference type="RuleBase" id="RU363032"/>
    </source>
</evidence>
<dbReference type="GeneID" id="96999482"/>
<dbReference type="InterPro" id="IPR051393">
    <property type="entry name" value="ABC_transporter_permease"/>
</dbReference>
<keyword evidence="3" id="KW-1003">Cell membrane</keyword>
<feature type="domain" description="ABC transmembrane type-1" evidence="8">
    <location>
        <begin position="69"/>
        <end position="286"/>
    </location>
</feature>
<evidence type="ECO:0000256" key="1">
    <source>
        <dbReference type="ARBA" id="ARBA00004651"/>
    </source>
</evidence>
<accession>H3NQC3</accession>
<dbReference type="Gene3D" id="1.10.3720.10">
    <property type="entry name" value="MetI-like"/>
    <property type="match status" value="1"/>
</dbReference>
<dbReference type="eggNOG" id="COG1175">
    <property type="taxonomic scope" value="Bacteria"/>
</dbReference>
<dbReference type="CDD" id="cd06261">
    <property type="entry name" value="TM_PBP2"/>
    <property type="match status" value="1"/>
</dbReference>
<dbReference type="Proteomes" id="UP000004191">
    <property type="component" value="Unassembled WGS sequence"/>
</dbReference>
<keyword evidence="10" id="KW-1185">Reference proteome</keyword>
<organism evidence="9 10">
    <name type="scientific">Helcococcus kunzii ATCC 51366</name>
    <dbReference type="NCBI Taxonomy" id="883114"/>
    <lineage>
        <taxon>Bacteria</taxon>
        <taxon>Bacillati</taxon>
        <taxon>Bacillota</taxon>
        <taxon>Tissierellia</taxon>
        <taxon>Tissierellales</taxon>
        <taxon>Peptoniphilaceae</taxon>
        <taxon>Helcococcus</taxon>
    </lineage>
</organism>
<dbReference type="RefSeq" id="WP_005399049.1">
    <property type="nucleotide sequence ID" value="NZ_JH601088.1"/>
</dbReference>
<dbReference type="InterPro" id="IPR000515">
    <property type="entry name" value="MetI-like"/>
</dbReference>
<dbReference type="STRING" id="883114.HMPREF9709_01534"/>
<feature type="transmembrane region" description="Helical" evidence="7">
    <location>
        <begin position="264"/>
        <end position="286"/>
    </location>
</feature>
<dbReference type="OrthoDB" id="5174895at2"/>
<dbReference type="EMBL" id="AGEI01000028">
    <property type="protein sequence ID" value="EHR32603.1"/>
    <property type="molecule type" value="Genomic_DNA"/>
</dbReference>
<comment type="caution">
    <text evidence="9">The sequence shown here is derived from an EMBL/GenBank/DDBJ whole genome shotgun (WGS) entry which is preliminary data.</text>
</comment>
<sequence length="297" mass="33513">MKSSRSKKRFIFFGLLPAFVLYLVFVIYPTISVFKESLYETGGLSGNKTFVGIKNFSLLFKDKNFIKAFQNTIFLMVIVTIVTMILAVIFASILTKENLKGKNFFRIIFYIPNILSIAVVAAIFSAIYGMDTGMINGLGRLFNPNTWKNVPFLGDKNLVVYSIGFAMIWQAIGYYMVMYMSTMSQIPEHLYEAARIDGASPTKQFFDITLPLTWETIRTTLTFYVISNINIAFQIVKVLTNGGPNNASTTLLNYQYEQAYTNSAFGYGLAVGVVVFIFSFVLSAVVNRVTKRDIIQF</sequence>
<dbReference type="HOGENOM" id="CLU_016047_0_0_9"/>
<gene>
    <name evidence="9" type="ORF">HMPREF9709_01534</name>
</gene>
<evidence type="ECO:0000256" key="6">
    <source>
        <dbReference type="ARBA" id="ARBA00023136"/>
    </source>
</evidence>
<comment type="similarity">
    <text evidence="7">Belongs to the binding-protein-dependent transport system permease family.</text>
</comment>
<evidence type="ECO:0000256" key="5">
    <source>
        <dbReference type="ARBA" id="ARBA00022989"/>
    </source>
</evidence>
<dbReference type="PANTHER" id="PTHR30193">
    <property type="entry name" value="ABC TRANSPORTER PERMEASE PROTEIN"/>
    <property type="match status" value="1"/>
</dbReference>
<name>H3NQC3_9FIRM</name>
<dbReference type="GO" id="GO:0055085">
    <property type="term" value="P:transmembrane transport"/>
    <property type="evidence" value="ECO:0007669"/>
    <property type="project" value="InterPro"/>
</dbReference>
<keyword evidence="2 7" id="KW-0813">Transport</keyword>
<feature type="transmembrane region" description="Helical" evidence="7">
    <location>
        <begin position="73"/>
        <end position="95"/>
    </location>
</feature>
<keyword evidence="5 7" id="KW-1133">Transmembrane helix</keyword>
<comment type="subcellular location">
    <subcellularLocation>
        <location evidence="1 7">Cell membrane</location>
        <topology evidence="1 7">Multi-pass membrane protein</topology>
    </subcellularLocation>
</comment>
<dbReference type="PROSITE" id="PS50928">
    <property type="entry name" value="ABC_TM1"/>
    <property type="match status" value="1"/>
</dbReference>
<evidence type="ECO:0000256" key="3">
    <source>
        <dbReference type="ARBA" id="ARBA00022475"/>
    </source>
</evidence>
<evidence type="ECO:0000259" key="8">
    <source>
        <dbReference type="PROSITE" id="PS50928"/>
    </source>
</evidence>